<feature type="domain" description="Serine aminopeptidase S33" evidence="1">
    <location>
        <begin position="23"/>
        <end position="284"/>
    </location>
</feature>
<evidence type="ECO:0000259" key="1">
    <source>
        <dbReference type="Pfam" id="PF12146"/>
    </source>
</evidence>
<dbReference type="SUPFAM" id="SSF53474">
    <property type="entry name" value="alpha/beta-Hydrolases"/>
    <property type="match status" value="1"/>
</dbReference>
<proteinExistence type="predicted"/>
<organism evidence="2 3">
    <name type="scientific">Candidatus Caccosoma faecigallinarum</name>
    <dbReference type="NCBI Taxonomy" id="2840720"/>
    <lineage>
        <taxon>Bacteria</taxon>
        <taxon>Bacillati</taxon>
        <taxon>Bacillota</taxon>
        <taxon>Bacillota incertae sedis</taxon>
        <taxon>Candidatus Caccosoma</taxon>
    </lineage>
</organism>
<evidence type="ECO:0000313" key="3">
    <source>
        <dbReference type="Proteomes" id="UP000886893"/>
    </source>
</evidence>
<protein>
    <submittedName>
        <fullName evidence="2">Alpha/beta fold hydrolase</fullName>
    </submittedName>
</protein>
<reference evidence="2" key="1">
    <citation type="submission" date="2020-10" db="EMBL/GenBank/DDBJ databases">
        <authorList>
            <person name="Gilroy R."/>
        </authorList>
    </citation>
    <scope>NUCLEOTIDE SEQUENCE</scope>
    <source>
        <strain evidence="2">14508</strain>
    </source>
</reference>
<dbReference type="AlphaFoldDB" id="A0A9D1G8K0"/>
<dbReference type="Gene3D" id="3.40.50.1820">
    <property type="entry name" value="alpha/beta hydrolase"/>
    <property type="match status" value="1"/>
</dbReference>
<dbReference type="InterPro" id="IPR051044">
    <property type="entry name" value="MAG_DAG_Lipase"/>
</dbReference>
<dbReference type="PANTHER" id="PTHR11614">
    <property type="entry name" value="PHOSPHOLIPASE-RELATED"/>
    <property type="match status" value="1"/>
</dbReference>
<dbReference type="InterPro" id="IPR022742">
    <property type="entry name" value="Hydrolase_4"/>
</dbReference>
<sequence length="300" mass="34968">MEKIILEGYQNQSFFVESYEINQPKAVVILVHGVAECASRYQQVATILNQAGMNVYIADHIGHGPNVDASALGHWEKGDFDGCIFNVHVLYQQKRKVFPTLPFFLLGHSMGSFMAQKYQYLYPNQFQGIILTGCAKADALFKFGHLFSSLMAMFHKKTTRMPIIDRLSFGAFNKKFRPNQTNCDWLCKDKEICQWYQDTPYVGFVGTAGFYQEFYKNVSKIPNRKYKHVIDQDQPLLLLGGKEDMVSNRGKKLKKLARFYQKQSNQVQYYLFDHLRHEIFNEPEKQEVFDILIPWMEEHL</sequence>
<comment type="caution">
    <text evidence="2">The sequence shown here is derived from an EMBL/GenBank/DDBJ whole genome shotgun (WGS) entry which is preliminary data.</text>
</comment>
<accession>A0A9D1G8K0</accession>
<name>A0A9D1G8K0_9FIRM</name>
<dbReference type="InterPro" id="IPR029058">
    <property type="entry name" value="AB_hydrolase_fold"/>
</dbReference>
<dbReference type="Proteomes" id="UP000886893">
    <property type="component" value="Unassembled WGS sequence"/>
</dbReference>
<keyword evidence="2" id="KW-0378">Hydrolase</keyword>
<reference evidence="2" key="2">
    <citation type="journal article" date="2021" name="PeerJ">
        <title>Extensive microbial diversity within the chicken gut microbiome revealed by metagenomics and culture.</title>
        <authorList>
            <person name="Gilroy R."/>
            <person name="Ravi A."/>
            <person name="Getino M."/>
            <person name="Pursley I."/>
            <person name="Horton D.L."/>
            <person name="Alikhan N.F."/>
            <person name="Baker D."/>
            <person name="Gharbi K."/>
            <person name="Hall N."/>
            <person name="Watson M."/>
            <person name="Adriaenssens E.M."/>
            <person name="Foster-Nyarko E."/>
            <person name="Jarju S."/>
            <person name="Secka A."/>
            <person name="Antonio M."/>
            <person name="Oren A."/>
            <person name="Chaudhuri R.R."/>
            <person name="La Ragione R."/>
            <person name="Hildebrand F."/>
            <person name="Pallen M.J."/>
        </authorList>
    </citation>
    <scope>NUCLEOTIDE SEQUENCE</scope>
    <source>
        <strain evidence="2">14508</strain>
    </source>
</reference>
<dbReference type="GO" id="GO:0016787">
    <property type="term" value="F:hydrolase activity"/>
    <property type="evidence" value="ECO:0007669"/>
    <property type="project" value="UniProtKB-KW"/>
</dbReference>
<dbReference type="Pfam" id="PF12146">
    <property type="entry name" value="Hydrolase_4"/>
    <property type="match status" value="1"/>
</dbReference>
<dbReference type="EMBL" id="DVKI01000151">
    <property type="protein sequence ID" value="HIT17686.1"/>
    <property type="molecule type" value="Genomic_DNA"/>
</dbReference>
<gene>
    <name evidence="2" type="ORF">IAD04_04875</name>
</gene>
<evidence type="ECO:0000313" key="2">
    <source>
        <dbReference type="EMBL" id="HIT17686.1"/>
    </source>
</evidence>